<reference evidence="2" key="1">
    <citation type="journal article" date="2014" name="Int. J. Syst. Evol. Microbiol.">
        <title>Complete genome sequence of Corynebacterium casei LMG S-19264T (=DSM 44701T), isolated from a smear-ripened cheese.</title>
        <authorList>
            <consortium name="US DOE Joint Genome Institute (JGI-PGF)"/>
            <person name="Walter F."/>
            <person name="Albersmeier A."/>
            <person name="Kalinowski J."/>
            <person name="Ruckert C."/>
        </authorList>
    </citation>
    <scope>NUCLEOTIDE SEQUENCE</scope>
    <source>
        <strain evidence="2">JCM 4988</strain>
    </source>
</reference>
<comment type="caution">
    <text evidence="2">The sequence shown here is derived from an EMBL/GenBank/DDBJ whole genome shotgun (WGS) entry which is preliminary data.</text>
</comment>
<accession>A0A918Q7Y3</accession>
<dbReference type="AlphaFoldDB" id="A0A918Q7Y3"/>
<protein>
    <submittedName>
        <fullName evidence="2">Uncharacterized protein</fullName>
    </submittedName>
</protein>
<organism evidence="2 3">
    <name type="scientific">Streptomyces inusitatus</name>
    <dbReference type="NCBI Taxonomy" id="68221"/>
    <lineage>
        <taxon>Bacteria</taxon>
        <taxon>Bacillati</taxon>
        <taxon>Actinomycetota</taxon>
        <taxon>Actinomycetes</taxon>
        <taxon>Kitasatosporales</taxon>
        <taxon>Streptomycetaceae</taxon>
        <taxon>Streptomyces</taxon>
    </lineage>
</organism>
<sequence length="174" mass="18628">MSTESDHSDHSDHLAKAADPPPGSGSRAREAEEYAFGWCREHGLLRDRARAGSFRRARFGAPAAKTHPQAPPRATPGRPYGGPAAGGPRRGDGGETAVARRLRQGVRGPLAEHRVDHGRAADSVRTRIAARTEEFTALAAAGPPHPEPAARVADLGHWITGLRGWLSETGRYRV</sequence>
<name>A0A918Q7Y3_9ACTN</name>
<evidence type="ECO:0000313" key="3">
    <source>
        <dbReference type="Proteomes" id="UP000630936"/>
    </source>
</evidence>
<feature type="region of interest" description="Disordered" evidence="1">
    <location>
        <begin position="1"/>
        <end position="30"/>
    </location>
</feature>
<dbReference type="EMBL" id="BMWG01000009">
    <property type="protein sequence ID" value="GGZ36729.1"/>
    <property type="molecule type" value="Genomic_DNA"/>
</dbReference>
<feature type="region of interest" description="Disordered" evidence="1">
    <location>
        <begin position="59"/>
        <end position="96"/>
    </location>
</feature>
<keyword evidence="3" id="KW-1185">Reference proteome</keyword>
<dbReference type="Proteomes" id="UP000630936">
    <property type="component" value="Unassembled WGS sequence"/>
</dbReference>
<feature type="compositionally biased region" description="Basic and acidic residues" evidence="1">
    <location>
        <begin position="1"/>
        <end position="16"/>
    </location>
</feature>
<gene>
    <name evidence="2" type="ORF">GCM10010387_33500</name>
</gene>
<evidence type="ECO:0000256" key="1">
    <source>
        <dbReference type="SAM" id="MobiDB-lite"/>
    </source>
</evidence>
<proteinExistence type="predicted"/>
<reference evidence="2" key="2">
    <citation type="submission" date="2020-09" db="EMBL/GenBank/DDBJ databases">
        <authorList>
            <person name="Sun Q."/>
            <person name="Ohkuma M."/>
        </authorList>
    </citation>
    <scope>NUCLEOTIDE SEQUENCE</scope>
    <source>
        <strain evidence="2">JCM 4988</strain>
    </source>
</reference>
<evidence type="ECO:0000313" key="2">
    <source>
        <dbReference type="EMBL" id="GGZ36729.1"/>
    </source>
</evidence>
<dbReference type="RefSeq" id="WP_190123895.1">
    <property type="nucleotide sequence ID" value="NZ_BMWG01000009.1"/>
</dbReference>